<dbReference type="RefSeq" id="WP_068652329.1">
    <property type="nucleotide sequence ID" value="NZ_CP043611.1"/>
</dbReference>
<dbReference type="InterPro" id="IPR041633">
    <property type="entry name" value="Polbeta"/>
</dbReference>
<keyword evidence="3" id="KW-1185">Reference proteome</keyword>
<dbReference type="Gene3D" id="3.30.460.10">
    <property type="entry name" value="Beta Polymerase, domain 2"/>
    <property type="match status" value="1"/>
</dbReference>
<dbReference type="OrthoDB" id="1701798at2"/>
<evidence type="ECO:0000313" key="2">
    <source>
        <dbReference type="EMBL" id="OAB42338.1"/>
    </source>
</evidence>
<organism evidence="2 3">
    <name type="scientific">Paenibacillus antarcticus</name>
    <dbReference type="NCBI Taxonomy" id="253703"/>
    <lineage>
        <taxon>Bacteria</taxon>
        <taxon>Bacillati</taxon>
        <taxon>Bacillota</taxon>
        <taxon>Bacilli</taxon>
        <taxon>Bacillales</taxon>
        <taxon>Paenibacillaceae</taxon>
        <taxon>Paenibacillus</taxon>
    </lineage>
</organism>
<dbReference type="Proteomes" id="UP000077355">
    <property type="component" value="Unassembled WGS sequence"/>
</dbReference>
<feature type="domain" description="Polymerase beta nucleotidyltransferase" evidence="1">
    <location>
        <begin position="10"/>
        <end position="100"/>
    </location>
</feature>
<dbReference type="SUPFAM" id="SSF81301">
    <property type="entry name" value="Nucleotidyltransferase"/>
    <property type="match status" value="1"/>
</dbReference>
<reference evidence="2 3" key="1">
    <citation type="submission" date="2016-03" db="EMBL/GenBank/DDBJ databases">
        <title>Draft genome sequence of Paenibacillus antarcticus CECT 5836.</title>
        <authorList>
            <person name="Shin S.-K."/>
            <person name="Yi H."/>
        </authorList>
    </citation>
    <scope>NUCLEOTIDE SEQUENCE [LARGE SCALE GENOMIC DNA]</scope>
    <source>
        <strain evidence="2 3">CECT 5836</strain>
    </source>
</reference>
<comment type="caution">
    <text evidence="2">The sequence shown here is derived from an EMBL/GenBank/DDBJ whole genome shotgun (WGS) entry which is preliminary data.</text>
</comment>
<dbReference type="Pfam" id="PF18765">
    <property type="entry name" value="Polbeta"/>
    <property type="match status" value="1"/>
</dbReference>
<dbReference type="AlphaFoldDB" id="A0A162K8W1"/>
<dbReference type="EMBL" id="LVJI01000036">
    <property type="protein sequence ID" value="OAB42338.1"/>
    <property type="molecule type" value="Genomic_DNA"/>
</dbReference>
<evidence type="ECO:0000259" key="1">
    <source>
        <dbReference type="Pfam" id="PF18765"/>
    </source>
</evidence>
<name>A0A162K8W1_9BACL</name>
<proteinExistence type="predicted"/>
<protein>
    <submittedName>
        <fullName evidence="2">DNA polymerase III subunit beta</fullName>
    </submittedName>
</protein>
<gene>
    <name evidence="2" type="ORF">PBAT_20275</name>
</gene>
<accession>A0A162K8W1</accession>
<dbReference type="InterPro" id="IPR043519">
    <property type="entry name" value="NT_sf"/>
</dbReference>
<dbReference type="CDD" id="cd05403">
    <property type="entry name" value="NT_KNTase_like"/>
    <property type="match status" value="1"/>
</dbReference>
<evidence type="ECO:0000313" key="3">
    <source>
        <dbReference type="Proteomes" id="UP000077355"/>
    </source>
</evidence>
<sequence length="205" mass="24300">MEDMFIIYVTNYLINKYKCHSIILYGSYVTGDFTDESDLDVICFTDEVSNQNDNHILNNVQLDAWIYNTNEMNDPEKFLHIRNGNLLMDQRNSGKLLLERIDEIYNKGPTKTDLLEIAFLKTWLIKMQNRSLKGDIEGDFRYHWLLNDSLEIYFKILNQWYLGPKKSLQWLKTNDPKAYELFSKALNRSAENKDVERLIKHITES</sequence>